<organism evidence="2 3">
    <name type="scientific">Cudoniella acicularis</name>
    <dbReference type="NCBI Taxonomy" id="354080"/>
    <lineage>
        <taxon>Eukaryota</taxon>
        <taxon>Fungi</taxon>
        <taxon>Dikarya</taxon>
        <taxon>Ascomycota</taxon>
        <taxon>Pezizomycotina</taxon>
        <taxon>Leotiomycetes</taxon>
        <taxon>Helotiales</taxon>
        <taxon>Tricladiaceae</taxon>
        <taxon>Cudoniella</taxon>
    </lineage>
</organism>
<dbReference type="Pfam" id="PF06985">
    <property type="entry name" value="HET"/>
    <property type="match status" value="2"/>
</dbReference>
<protein>
    <recommendedName>
        <fullName evidence="1">Heterokaryon incompatibility domain-containing protein</fullName>
    </recommendedName>
</protein>
<reference evidence="2 3" key="1">
    <citation type="submission" date="2020-03" db="EMBL/GenBank/DDBJ databases">
        <title>Draft Genome Sequence of Cudoniella acicularis.</title>
        <authorList>
            <person name="Buettner E."/>
            <person name="Kellner H."/>
        </authorList>
    </citation>
    <scope>NUCLEOTIDE SEQUENCE [LARGE SCALE GENOMIC DNA]</scope>
    <source>
        <strain evidence="2 3">DSM 108380</strain>
    </source>
</reference>
<feature type="domain" description="Heterokaryon incompatibility" evidence="1">
    <location>
        <begin position="556"/>
        <end position="645"/>
    </location>
</feature>
<dbReference type="EMBL" id="JAAMPI010000803">
    <property type="protein sequence ID" value="KAF4628502.1"/>
    <property type="molecule type" value="Genomic_DNA"/>
</dbReference>
<evidence type="ECO:0000259" key="1">
    <source>
        <dbReference type="Pfam" id="PF06985"/>
    </source>
</evidence>
<evidence type="ECO:0000313" key="3">
    <source>
        <dbReference type="Proteomes" id="UP000566819"/>
    </source>
</evidence>
<accession>A0A8H4RE95</accession>
<name>A0A8H4RE95_9HELO</name>
<proteinExistence type="predicted"/>
<comment type="caution">
    <text evidence="2">The sequence shown here is derived from an EMBL/GenBank/DDBJ whole genome shotgun (WGS) entry which is preliminary data.</text>
</comment>
<evidence type="ECO:0000313" key="2">
    <source>
        <dbReference type="EMBL" id="KAF4628502.1"/>
    </source>
</evidence>
<dbReference type="InterPro" id="IPR052895">
    <property type="entry name" value="HetReg/Transcr_Mod"/>
</dbReference>
<gene>
    <name evidence="2" type="ORF">G7Y89_g9643</name>
</gene>
<keyword evidence="3" id="KW-1185">Reference proteome</keyword>
<dbReference type="AlphaFoldDB" id="A0A8H4RE95"/>
<dbReference type="OrthoDB" id="3600004at2759"/>
<dbReference type="PANTHER" id="PTHR24148:SF73">
    <property type="entry name" value="HET DOMAIN PROTEIN (AFU_ORTHOLOGUE AFUA_8G01020)"/>
    <property type="match status" value="1"/>
</dbReference>
<dbReference type="PANTHER" id="PTHR24148">
    <property type="entry name" value="ANKYRIN REPEAT DOMAIN-CONTAINING PROTEIN 39 HOMOLOG-RELATED"/>
    <property type="match status" value="1"/>
</dbReference>
<feature type="domain" description="Heterokaryon incompatibility" evidence="1">
    <location>
        <begin position="50"/>
        <end position="243"/>
    </location>
</feature>
<dbReference type="Proteomes" id="UP000566819">
    <property type="component" value="Unassembled WGS sequence"/>
</dbReference>
<sequence length="655" mass="75748">MASANLYKPLDAAKSQIRLVQLLPDPTDHSIRCRLSTIDWDPNSERQYHDALSYEWGSPSSQREIIAEGQPFMIRENLWNALHQFRSMGICDPIWIDAICINQDDLEERNAQVNMMDMIYGSARCVRVWLGQEGQQSKAALNLLMKIYTFVDDMAAEACYRTLRPGATTDQIYLMRVEQHVAMREKLNVYEFFHTIPWEKNNGTVSTLRQRLRELLSTNDDAWLALALLFSRTYWSRSWIVQEYVLAKSKTIHCGKHILGAEYLEGKHLFGTEYFEIALAFILKLDIDRHPDINPLAKDSISRVQTSSGALIIKYAIPWLSTRRSLLELLVACKNSKASEPRDKIYALLGLAWDILHFDFKIDYSKPISEIKFDVIRSYISLNWQEDSRTEAAKLWIMLNETLPETLDPIARNEQEKIAQSIINQDLPVPPRVQYIQEILKQVVSGFTSFVRVFFALTLVIGHHPRAQARTSTKSTFVEGGWTILPEIAAMDSDAMKSQRWCTTNYEIELLITCKMEFRYQPLKSNHIRLLKPISSSSSSLSFEIIHVSLLSEPRYAALSYTWGPPGDTHKIRMNDLQFSIRQNLYDSLHQVQSSKLVDQYLWVDAICINQGKDDDALNERSVQITLMKQIYEQAAKFLVWGNQRMKPTIDWRFR</sequence>
<dbReference type="InterPro" id="IPR010730">
    <property type="entry name" value="HET"/>
</dbReference>